<comment type="caution">
    <text evidence="6">The sequence shown here is derived from an EMBL/GenBank/DDBJ whole genome shotgun (WGS) entry which is preliminary data.</text>
</comment>
<dbReference type="InterPro" id="IPR035956">
    <property type="entry name" value="RimP_N_sf"/>
</dbReference>
<comment type="function">
    <text evidence="3">Required for maturation of 30S ribosomal subunits.</text>
</comment>
<dbReference type="InterPro" id="IPR028998">
    <property type="entry name" value="RimP_C"/>
</dbReference>
<dbReference type="GeneID" id="93210246"/>
<dbReference type="InterPro" id="IPR003728">
    <property type="entry name" value="Ribosome_maturation_RimP"/>
</dbReference>
<dbReference type="RefSeq" id="WP_006302827.1">
    <property type="nucleotide sequence ID" value="NZ_ACGK02000001.1"/>
</dbReference>
<dbReference type="InterPro" id="IPR036847">
    <property type="entry name" value="RimP_C_sf"/>
</dbReference>
<dbReference type="AlphaFoldDB" id="F1T4Q5"/>
<sequence length="156" mass="17390">MSLEDIQTTLLKALEEAATPRGIDIVDVELAGTRTAPVIRLRIDHLDETLPTITLDEVAAQSEWINEVLDSLDPIDSSYTLEVSSPGLARPLRRIHDFERFCGQEVELVTRALEGRKRFTGKLSSVEGNTFTLIVDGQDMTFTIDDVKSCKIKPTF</sequence>
<dbReference type="Proteomes" id="UP000005947">
    <property type="component" value="Unassembled WGS sequence"/>
</dbReference>
<dbReference type="Pfam" id="PF17384">
    <property type="entry name" value="DUF150_C"/>
    <property type="match status" value="1"/>
</dbReference>
<accession>F1T4Q5</accession>
<dbReference type="CDD" id="cd01734">
    <property type="entry name" value="YlxS_C"/>
    <property type="match status" value="1"/>
</dbReference>
<feature type="domain" description="Ribosome maturation factor RimP N-terminal" evidence="4">
    <location>
        <begin position="14"/>
        <end position="88"/>
    </location>
</feature>
<dbReference type="HAMAP" id="MF_01077">
    <property type="entry name" value="RimP"/>
    <property type="match status" value="1"/>
</dbReference>
<dbReference type="eggNOG" id="COG0779">
    <property type="taxonomic scope" value="Bacteria"/>
</dbReference>
<evidence type="ECO:0000313" key="6">
    <source>
        <dbReference type="EMBL" id="EGF23699.1"/>
    </source>
</evidence>
<dbReference type="Gene3D" id="3.30.300.70">
    <property type="entry name" value="RimP-like superfamily, N-terminal"/>
    <property type="match status" value="1"/>
</dbReference>
<dbReference type="PANTHER" id="PTHR33867:SF1">
    <property type="entry name" value="RIBOSOME MATURATION FACTOR RIMP"/>
    <property type="match status" value="1"/>
</dbReference>
<gene>
    <name evidence="3" type="primary">rimP</name>
    <name evidence="6" type="ORF">HMPREF0091_10646</name>
</gene>
<comment type="subcellular location">
    <subcellularLocation>
        <location evidence="3">Cytoplasm</location>
    </subcellularLocation>
</comment>
<evidence type="ECO:0000313" key="7">
    <source>
        <dbReference type="Proteomes" id="UP000005947"/>
    </source>
</evidence>
<dbReference type="SUPFAM" id="SSF75420">
    <property type="entry name" value="YhbC-like, N-terminal domain"/>
    <property type="match status" value="1"/>
</dbReference>
<dbReference type="OrthoDB" id="9805006at2"/>
<dbReference type="GO" id="GO:0005829">
    <property type="term" value="C:cytosol"/>
    <property type="evidence" value="ECO:0007669"/>
    <property type="project" value="TreeGrafter"/>
</dbReference>
<name>F1T4Q5_9ACTN</name>
<reference evidence="6 7" key="1">
    <citation type="submission" date="2011-02" db="EMBL/GenBank/DDBJ databases">
        <authorList>
            <person name="Muzny D."/>
            <person name="Qin X."/>
            <person name="Buhay C."/>
            <person name="Dugan-Rocha S."/>
            <person name="Ding Y."/>
            <person name="Chen G."/>
            <person name="Hawes A."/>
            <person name="Holder M."/>
            <person name="Jhangiani S."/>
            <person name="Johnson A."/>
            <person name="Khan Z."/>
            <person name="Li Z."/>
            <person name="Liu W."/>
            <person name="Liu X."/>
            <person name="Perez L."/>
            <person name="Shen H."/>
            <person name="Wang Q."/>
            <person name="Watt J."/>
            <person name="Xi L."/>
            <person name="Xin Y."/>
            <person name="Zhou J."/>
            <person name="Deng J."/>
            <person name="Jiang H."/>
            <person name="Liu Y."/>
            <person name="Qu J."/>
            <person name="Song X.-Z."/>
            <person name="Zhang L."/>
            <person name="Villasana D."/>
            <person name="Johnson A."/>
            <person name="Liu J."/>
            <person name="Liyanage D."/>
            <person name="Lorensuhewa L."/>
            <person name="Robinson T."/>
            <person name="Song A."/>
            <person name="Song B.-B."/>
            <person name="Dinh H."/>
            <person name="Thornton R."/>
            <person name="Coyle M."/>
            <person name="Francisco L."/>
            <person name="Jackson L."/>
            <person name="Javaid M."/>
            <person name="Korchina V."/>
            <person name="Kovar C."/>
            <person name="Mata R."/>
            <person name="Mathew T."/>
            <person name="Ngo R."/>
            <person name="Nguyen L."/>
            <person name="Nguyen N."/>
            <person name="Okwuonu G."/>
            <person name="Ongeri F."/>
            <person name="Pham C."/>
            <person name="Simmons D."/>
            <person name="Wilczek-Boney K."/>
            <person name="Hale W."/>
            <person name="Jakkamsetti A."/>
            <person name="Pham P."/>
            <person name="Ruth R."/>
            <person name="San Lucas F."/>
            <person name="Warren J."/>
            <person name="Zhang J."/>
            <person name="Zhao Z."/>
            <person name="Zhou C."/>
            <person name="Zhu D."/>
            <person name="Lee S."/>
            <person name="Bess C."/>
            <person name="Blankenburg K."/>
            <person name="Forbes L."/>
            <person name="Fu Q."/>
            <person name="Gubbala S."/>
            <person name="Hirani K."/>
            <person name="Jayaseelan J.C."/>
            <person name="Lara F."/>
            <person name="Munidasa M."/>
            <person name="Palculict T."/>
            <person name="Patil S."/>
            <person name="Pu L.-L."/>
            <person name="Saada N."/>
            <person name="Tang L."/>
            <person name="Weissenberger G."/>
            <person name="Zhu Y."/>
            <person name="Hemphill L."/>
            <person name="Shang Y."/>
            <person name="Youmans B."/>
            <person name="Ayvaz T."/>
            <person name="Ross M."/>
            <person name="Santibanez J."/>
            <person name="Aqrawi P."/>
            <person name="Gross S."/>
            <person name="Joshi V."/>
            <person name="Fowler G."/>
            <person name="Nazareth L."/>
            <person name="Reid J."/>
            <person name="Worley K."/>
            <person name="Petrosino J."/>
            <person name="Highlander S."/>
            <person name="Gibbs R."/>
        </authorList>
    </citation>
    <scope>NUCLEOTIDE SEQUENCE [LARGE SCALE GENOMIC DNA]</scope>
    <source>
        <strain evidence="6 7">DSM 15829</strain>
    </source>
</reference>
<evidence type="ECO:0000256" key="3">
    <source>
        <dbReference type="HAMAP-Rule" id="MF_01077"/>
    </source>
</evidence>
<evidence type="ECO:0000259" key="4">
    <source>
        <dbReference type="Pfam" id="PF02576"/>
    </source>
</evidence>
<keyword evidence="2 3" id="KW-0690">Ribosome biogenesis</keyword>
<feature type="domain" description="Ribosome maturation factor RimP C-terminal" evidence="5">
    <location>
        <begin position="92"/>
        <end position="156"/>
    </location>
</feature>
<evidence type="ECO:0000259" key="5">
    <source>
        <dbReference type="Pfam" id="PF17384"/>
    </source>
</evidence>
<organism evidence="6 7">
    <name type="scientific">Fannyhessea vaginae DSM 15829</name>
    <dbReference type="NCBI Taxonomy" id="525256"/>
    <lineage>
        <taxon>Bacteria</taxon>
        <taxon>Bacillati</taxon>
        <taxon>Actinomycetota</taxon>
        <taxon>Coriobacteriia</taxon>
        <taxon>Coriobacteriales</taxon>
        <taxon>Atopobiaceae</taxon>
        <taxon>Fannyhessea</taxon>
    </lineage>
</organism>
<dbReference type="EMBL" id="ACGK02000001">
    <property type="protein sequence ID" value="EGF23699.1"/>
    <property type="molecule type" value="Genomic_DNA"/>
</dbReference>
<keyword evidence="1 3" id="KW-0963">Cytoplasm</keyword>
<dbReference type="SUPFAM" id="SSF74942">
    <property type="entry name" value="YhbC-like, C-terminal domain"/>
    <property type="match status" value="1"/>
</dbReference>
<dbReference type="Gene3D" id="2.30.30.180">
    <property type="entry name" value="Ribosome maturation factor RimP, C-terminal domain"/>
    <property type="match status" value="1"/>
</dbReference>
<dbReference type="InterPro" id="IPR028989">
    <property type="entry name" value="RimP_N"/>
</dbReference>
<evidence type="ECO:0000256" key="1">
    <source>
        <dbReference type="ARBA" id="ARBA00022490"/>
    </source>
</evidence>
<protein>
    <recommendedName>
        <fullName evidence="3">Ribosome maturation factor RimP</fullName>
    </recommendedName>
</protein>
<dbReference type="PANTHER" id="PTHR33867">
    <property type="entry name" value="RIBOSOME MATURATION FACTOR RIMP"/>
    <property type="match status" value="1"/>
</dbReference>
<dbReference type="GO" id="GO:0000028">
    <property type="term" value="P:ribosomal small subunit assembly"/>
    <property type="evidence" value="ECO:0007669"/>
    <property type="project" value="TreeGrafter"/>
</dbReference>
<dbReference type="GO" id="GO:0006412">
    <property type="term" value="P:translation"/>
    <property type="evidence" value="ECO:0007669"/>
    <property type="project" value="TreeGrafter"/>
</dbReference>
<proteinExistence type="inferred from homology"/>
<comment type="similarity">
    <text evidence="3">Belongs to the RimP family.</text>
</comment>
<dbReference type="Pfam" id="PF02576">
    <property type="entry name" value="RimP_N"/>
    <property type="match status" value="1"/>
</dbReference>
<evidence type="ECO:0000256" key="2">
    <source>
        <dbReference type="ARBA" id="ARBA00022517"/>
    </source>
</evidence>
<keyword evidence="7" id="KW-1185">Reference proteome</keyword>